<accession>A0A1V0GRK7</accession>
<dbReference type="SMART" id="SM00387">
    <property type="entry name" value="HATPase_c"/>
    <property type="match status" value="1"/>
</dbReference>
<evidence type="ECO:0000256" key="4">
    <source>
        <dbReference type="ARBA" id="ARBA00022679"/>
    </source>
</evidence>
<keyword evidence="8" id="KW-0472">Membrane</keyword>
<dbReference type="AlphaFoldDB" id="A0A1V0GRK7"/>
<dbReference type="InterPro" id="IPR003594">
    <property type="entry name" value="HATPase_dom"/>
</dbReference>
<dbReference type="Proteomes" id="UP000191257">
    <property type="component" value="Chromosome"/>
</dbReference>
<dbReference type="Gene3D" id="3.30.565.10">
    <property type="entry name" value="Histidine kinase-like ATPase, C-terminal domain"/>
    <property type="match status" value="1"/>
</dbReference>
<evidence type="ECO:0000256" key="2">
    <source>
        <dbReference type="ARBA" id="ARBA00012438"/>
    </source>
</evidence>
<dbReference type="InterPro" id="IPR036890">
    <property type="entry name" value="HATPase_C_sf"/>
</dbReference>
<dbReference type="InterPro" id="IPR050736">
    <property type="entry name" value="Sensor_HK_Regulatory"/>
</dbReference>
<dbReference type="EC" id="2.7.13.3" evidence="2"/>
<evidence type="ECO:0000256" key="8">
    <source>
        <dbReference type="SAM" id="Phobius"/>
    </source>
</evidence>
<dbReference type="Gene3D" id="1.10.287.130">
    <property type="match status" value="1"/>
</dbReference>
<evidence type="ECO:0000256" key="5">
    <source>
        <dbReference type="ARBA" id="ARBA00022777"/>
    </source>
</evidence>
<evidence type="ECO:0000259" key="9">
    <source>
        <dbReference type="PROSITE" id="PS50109"/>
    </source>
</evidence>
<gene>
    <name evidence="10" type="ORF">A6J80_08620</name>
</gene>
<dbReference type="SUPFAM" id="SSF55874">
    <property type="entry name" value="ATPase domain of HSP90 chaperone/DNA topoisomerase II/histidine kinase"/>
    <property type="match status" value="1"/>
</dbReference>
<keyword evidence="7" id="KW-0175">Coiled coil</keyword>
<dbReference type="PROSITE" id="PS50109">
    <property type="entry name" value="HIS_KIN"/>
    <property type="match status" value="1"/>
</dbReference>
<dbReference type="eggNOG" id="COG2205">
    <property type="taxonomic scope" value="Bacteria"/>
</dbReference>
<dbReference type="GO" id="GO:0000155">
    <property type="term" value="F:phosphorelay sensor kinase activity"/>
    <property type="evidence" value="ECO:0007669"/>
    <property type="project" value="InterPro"/>
</dbReference>
<organism evidence="10 11">
    <name type="scientific">Paracoccus yeei</name>
    <dbReference type="NCBI Taxonomy" id="147645"/>
    <lineage>
        <taxon>Bacteria</taxon>
        <taxon>Pseudomonadati</taxon>
        <taxon>Pseudomonadota</taxon>
        <taxon>Alphaproteobacteria</taxon>
        <taxon>Rhodobacterales</taxon>
        <taxon>Paracoccaceae</taxon>
        <taxon>Paracoccus</taxon>
    </lineage>
</organism>
<dbReference type="InterPro" id="IPR036097">
    <property type="entry name" value="HisK_dim/P_sf"/>
</dbReference>
<evidence type="ECO:0000256" key="6">
    <source>
        <dbReference type="ARBA" id="ARBA00023012"/>
    </source>
</evidence>
<keyword evidence="8" id="KW-1133">Transmembrane helix</keyword>
<dbReference type="SUPFAM" id="SSF47384">
    <property type="entry name" value="Homodimeric domain of signal transducing histidine kinase"/>
    <property type="match status" value="1"/>
</dbReference>
<dbReference type="PRINTS" id="PR00344">
    <property type="entry name" value="BCTRLSENSOR"/>
</dbReference>
<keyword evidence="3" id="KW-0597">Phosphoprotein</keyword>
<feature type="coiled-coil region" evidence="7">
    <location>
        <begin position="281"/>
        <end position="315"/>
    </location>
</feature>
<keyword evidence="5" id="KW-0418">Kinase</keyword>
<dbReference type="SMART" id="SM00388">
    <property type="entry name" value="HisKA"/>
    <property type="match status" value="1"/>
</dbReference>
<sequence>MSAKRRWCWNSAPLPWAGSSRPRCRADRLAARLPPRPSRMTCRPSLRFRLWLGALLLAGLAVTAAGLAAWGLIRTQAHAIEAMAAQNRIEAYGALSARLNEWLLAWVGAPGMVTGMPGPDSRPVVQALDRLDRLLAEDVKAAPDPTEATVRARQSMTPARLRGLFNQLESTFRTTPPDTPAGQAALAFHAAQAPGAIARQIDHEMHRREAALAAMQSLRRPLLTGAALVALAAPLVLAALYLLVLGPLFRRLRQGTAFAATLSAADLPHGAGGHDELGLMFARLRQMAARIDRRRARLEAAIEERTAALSAANDRLALIDRNRRRFFADVGHELRTPLTVIMGEAELGEAHPDPEARAAFQTIGARAARLFRRIEDMLRIARSESGRLELAAERVDLGATVRGALADLAPALKRAGVSAQVDLPPLAVRGDPDWLRQVFAGLFENAAKYAGRGAEVTVSGRADGGMALVRVADTGRGLPEGLGAAVLDRFTRDAQADQGGGFGVGLALARWVVETLAGSLVLAPSATGLALDLRLPLWEEE</sequence>
<protein>
    <recommendedName>
        <fullName evidence="2">histidine kinase</fullName>
        <ecNumber evidence="2">2.7.13.3</ecNumber>
    </recommendedName>
</protein>
<reference evidence="10" key="1">
    <citation type="submission" date="2017-12" db="EMBL/GenBank/DDBJ databases">
        <title>FDA dAtabase for Regulatory Grade micrObial Sequences (FDA-ARGOS): Supporting development and validation of Infectious Disease Dx tests.</title>
        <authorList>
            <person name="Campos J."/>
            <person name="Goldberg B."/>
            <person name="Tallon L."/>
            <person name="Sadzewicz L."/>
            <person name="Sengamalay N."/>
            <person name="Ott S."/>
            <person name="Godinez A."/>
            <person name="Nagaraj S."/>
            <person name="Vyas G."/>
            <person name="Aluvathingal J."/>
            <person name="Nadendla S."/>
            <person name="Geyer C."/>
            <person name="Nandy P."/>
            <person name="Hobson J."/>
            <person name="Sichtig H."/>
        </authorList>
    </citation>
    <scope>NUCLEOTIDE SEQUENCE</scope>
    <source>
        <strain evidence="10">FDAARGOS_252</strain>
    </source>
</reference>
<dbReference type="InterPro" id="IPR005467">
    <property type="entry name" value="His_kinase_dom"/>
</dbReference>
<feature type="transmembrane region" description="Helical" evidence="8">
    <location>
        <begin position="222"/>
        <end position="244"/>
    </location>
</feature>
<evidence type="ECO:0000313" key="10">
    <source>
        <dbReference type="EMBL" id="ARC36438.2"/>
    </source>
</evidence>
<keyword evidence="6" id="KW-0902">Two-component regulatory system</keyword>
<proteinExistence type="predicted"/>
<keyword evidence="4" id="KW-0808">Transferase</keyword>
<dbReference type="PANTHER" id="PTHR43711:SF1">
    <property type="entry name" value="HISTIDINE KINASE 1"/>
    <property type="match status" value="1"/>
</dbReference>
<comment type="catalytic activity">
    <reaction evidence="1">
        <text>ATP + protein L-histidine = ADP + protein N-phospho-L-histidine.</text>
        <dbReference type="EC" id="2.7.13.3"/>
    </reaction>
</comment>
<dbReference type="InterPro" id="IPR004358">
    <property type="entry name" value="Sig_transdc_His_kin-like_C"/>
</dbReference>
<evidence type="ECO:0000256" key="1">
    <source>
        <dbReference type="ARBA" id="ARBA00000085"/>
    </source>
</evidence>
<dbReference type="KEGG" id="pye:A6J80_08620"/>
<feature type="transmembrane region" description="Helical" evidence="8">
    <location>
        <begin position="50"/>
        <end position="73"/>
    </location>
</feature>
<evidence type="ECO:0000256" key="3">
    <source>
        <dbReference type="ARBA" id="ARBA00022553"/>
    </source>
</evidence>
<dbReference type="Pfam" id="PF02518">
    <property type="entry name" value="HATPase_c"/>
    <property type="match status" value="1"/>
</dbReference>
<feature type="domain" description="Histidine kinase" evidence="9">
    <location>
        <begin position="329"/>
        <end position="539"/>
    </location>
</feature>
<keyword evidence="11" id="KW-1185">Reference proteome</keyword>
<name>A0A1V0GRK7_9RHOB</name>
<dbReference type="STRING" id="147645.A6J80_08620"/>
<dbReference type="Pfam" id="PF00512">
    <property type="entry name" value="HisKA"/>
    <property type="match status" value="1"/>
</dbReference>
<dbReference type="PANTHER" id="PTHR43711">
    <property type="entry name" value="TWO-COMPONENT HISTIDINE KINASE"/>
    <property type="match status" value="1"/>
</dbReference>
<dbReference type="EMBL" id="CP020442">
    <property type="protein sequence ID" value="ARC36438.2"/>
    <property type="molecule type" value="Genomic_DNA"/>
</dbReference>
<dbReference type="InterPro" id="IPR003661">
    <property type="entry name" value="HisK_dim/P_dom"/>
</dbReference>
<keyword evidence="8" id="KW-0812">Transmembrane</keyword>
<evidence type="ECO:0000256" key="7">
    <source>
        <dbReference type="SAM" id="Coils"/>
    </source>
</evidence>
<dbReference type="CDD" id="cd00082">
    <property type="entry name" value="HisKA"/>
    <property type="match status" value="1"/>
</dbReference>
<evidence type="ECO:0000313" key="11">
    <source>
        <dbReference type="Proteomes" id="UP000191257"/>
    </source>
</evidence>